<dbReference type="SUPFAM" id="SSF52540">
    <property type="entry name" value="P-loop containing nucleoside triphosphate hydrolases"/>
    <property type="match status" value="1"/>
</dbReference>
<dbReference type="Gene3D" id="3.40.50.300">
    <property type="entry name" value="P-loop containing nucleotide triphosphate hydrolases"/>
    <property type="match status" value="1"/>
</dbReference>
<dbReference type="InterPro" id="IPR007111">
    <property type="entry name" value="NACHT_NTPase"/>
</dbReference>
<dbReference type="RefSeq" id="WP_344945831.1">
    <property type="nucleotide sequence ID" value="NZ_BAAAZR010000020.1"/>
</dbReference>
<sequence length="759" mass="84292">MSLGDETGPEFEIRALNIARAIHDPNHLQGAIIYKGRERDALFVNDDSINAYEFTILRTKDKAKTDARKLREMLEDLQKKPENAYKSLTGWFVTRDEPTPDQRAAVAGEIKGSNAVIYAISFAALRRRVCDSESYLNARDEAPFGSIVYSTQALPQITVDTLFTTQNEKDLNIEELGNELVEGARWLLTGEFGVGKSHALRQIYFALRKMHFKRKMATPFPVHINLRDCVGLRSPSEILRRHAEEIGLGSDRSLISAWRAGACILLLDGFDEIVPSRWLGSASDLKSVRWQALAPVRRLIQETPVSTGIIACGRSHYFSSPSEMVQSLGFASTSCIISLQDFNKNQIEQYLALAGVDWEVPEWLPARPLLIGYLVAMESVSEIDSITQTTQAEAWRKLFVAICEREARIVTAVRPETIMQLVSRVATLARSRGDETGPVDMEIMRSAFVEVNGRDPDEEGMELLLRLPGLAVGDYAGQQEQRVFVDRDLADTAYGEDLAKYLISPYEGHPLGRTASWVSSASDLGIGVAAGSLLDQNISVSSVLAAAGRRQDNHQFDAVLADTLRTCSELDPEESKVRKNFLVEGVMFSLLALSNNDPVLSRTTFKDCLIEVLDISAAEEVGKYPTFDSCIIGYLDGASAIPEWLTTNFMQCAVEEFSSKSQTTAGIMELKLSPERRVALTILKKIYNQPGSARKEEALSRGLNLRSRELVSDVIDKLVSQGWIIRITSRGRTLYAAAKDKRGQALKMLESPTTFWSSE</sequence>
<evidence type="ECO:0000313" key="2">
    <source>
        <dbReference type="EMBL" id="GAA3826152.1"/>
    </source>
</evidence>
<dbReference type="InterPro" id="IPR027417">
    <property type="entry name" value="P-loop_NTPase"/>
</dbReference>
<reference evidence="3" key="1">
    <citation type="journal article" date="2019" name="Int. J. Syst. Evol. Microbiol.">
        <title>The Global Catalogue of Microorganisms (GCM) 10K type strain sequencing project: providing services to taxonomists for standard genome sequencing and annotation.</title>
        <authorList>
            <consortium name="The Broad Institute Genomics Platform"/>
            <consortium name="The Broad Institute Genome Sequencing Center for Infectious Disease"/>
            <person name="Wu L."/>
            <person name="Ma J."/>
        </authorList>
    </citation>
    <scope>NUCLEOTIDE SEQUENCE [LARGE SCALE GENOMIC DNA]</scope>
    <source>
        <strain evidence="3">JCM 16908</strain>
    </source>
</reference>
<gene>
    <name evidence="2" type="ORF">GCM10022226_53620</name>
</gene>
<organism evidence="2 3">
    <name type="scientific">Sphaerisporangium flaviroseum</name>
    <dbReference type="NCBI Taxonomy" id="509199"/>
    <lineage>
        <taxon>Bacteria</taxon>
        <taxon>Bacillati</taxon>
        <taxon>Actinomycetota</taxon>
        <taxon>Actinomycetes</taxon>
        <taxon>Streptosporangiales</taxon>
        <taxon>Streptosporangiaceae</taxon>
        <taxon>Sphaerisporangium</taxon>
    </lineage>
</organism>
<dbReference type="Proteomes" id="UP001500888">
    <property type="component" value="Unassembled WGS sequence"/>
</dbReference>
<name>A0ABP7ITX7_9ACTN</name>
<evidence type="ECO:0000313" key="3">
    <source>
        <dbReference type="Proteomes" id="UP001500888"/>
    </source>
</evidence>
<feature type="domain" description="NACHT" evidence="1">
    <location>
        <begin position="187"/>
        <end position="351"/>
    </location>
</feature>
<proteinExistence type="predicted"/>
<dbReference type="EMBL" id="BAAAZR010000020">
    <property type="protein sequence ID" value="GAA3826152.1"/>
    <property type="molecule type" value="Genomic_DNA"/>
</dbReference>
<evidence type="ECO:0000259" key="1">
    <source>
        <dbReference type="Pfam" id="PF05729"/>
    </source>
</evidence>
<keyword evidence="3" id="KW-1185">Reference proteome</keyword>
<accession>A0ABP7ITX7</accession>
<dbReference type="Pfam" id="PF05729">
    <property type="entry name" value="NACHT"/>
    <property type="match status" value="1"/>
</dbReference>
<protein>
    <recommendedName>
        <fullName evidence="1">NACHT domain-containing protein</fullName>
    </recommendedName>
</protein>
<comment type="caution">
    <text evidence="2">The sequence shown here is derived from an EMBL/GenBank/DDBJ whole genome shotgun (WGS) entry which is preliminary data.</text>
</comment>